<reference evidence="9 10" key="1">
    <citation type="submission" date="2010-12" db="EMBL/GenBank/DDBJ databases">
        <title>The Genome Sequence of Coprobacillus sp. strain 29_1.</title>
        <authorList>
            <consortium name="The Broad Institute Genome Sequencing Platform"/>
            <person name="Earl A."/>
            <person name="Ward D."/>
            <person name="Feldgarden M."/>
            <person name="Gevers D."/>
            <person name="Daigneault M."/>
            <person name="Sibley C.D."/>
            <person name="White A."/>
            <person name="Strauss J."/>
            <person name="Allen-Vercoe E."/>
            <person name="Young S.K."/>
            <person name="Zeng Q."/>
            <person name="Gargeya S."/>
            <person name="Fitzgerald M."/>
            <person name="Haas B."/>
            <person name="Abouelleil A."/>
            <person name="Alvarado L."/>
            <person name="Arachchi H.M."/>
            <person name="Berlin A."/>
            <person name="Brown A."/>
            <person name="Chapman S.B."/>
            <person name="Chen Z."/>
            <person name="Dunbar C."/>
            <person name="Freedman E."/>
            <person name="Gearin G."/>
            <person name="Gellesch M."/>
            <person name="Goldberg J."/>
            <person name="Griggs A."/>
            <person name="Gujja S."/>
            <person name="Heilman E."/>
            <person name="Heiman D."/>
            <person name="Howarth C."/>
            <person name="Larson L."/>
            <person name="Lui A."/>
            <person name="MacDonald P.J.P."/>
            <person name="Mehta T."/>
            <person name="Montmayeur A."/>
            <person name="Murphy C."/>
            <person name="Neiman D."/>
            <person name="Pearson M."/>
            <person name="Priest M."/>
            <person name="Roberts A."/>
            <person name="Saif S."/>
            <person name="Shea T."/>
            <person name="Shenoy N."/>
            <person name="Sisk P."/>
            <person name="Stolte C."/>
            <person name="Sykes S."/>
            <person name="White J."/>
            <person name="Yandava C."/>
            <person name="Nusbaum C."/>
            <person name="Birren B."/>
        </authorList>
    </citation>
    <scope>NUCLEOTIDE SEQUENCE [LARGE SCALE GENOMIC DNA]</scope>
    <source>
        <strain evidence="9 10">29_1</strain>
    </source>
</reference>
<dbReference type="PROSITE" id="PS51100">
    <property type="entry name" value="PTS_EIIB_TYPE_3"/>
    <property type="match status" value="1"/>
</dbReference>
<dbReference type="InterPro" id="IPR013012">
    <property type="entry name" value="PTS_EIIB_3"/>
</dbReference>
<dbReference type="GO" id="GO:0016301">
    <property type="term" value="F:kinase activity"/>
    <property type="evidence" value="ECO:0007669"/>
    <property type="project" value="UniProtKB-KW"/>
</dbReference>
<dbReference type="EMBL" id="ADKX01000039">
    <property type="protein sequence ID" value="EFW04379.1"/>
    <property type="molecule type" value="Genomic_DNA"/>
</dbReference>
<accession>E7GD20</accession>
<evidence type="ECO:0000256" key="7">
    <source>
        <dbReference type="PROSITE-ProRule" id="PRU00423"/>
    </source>
</evidence>
<dbReference type="RefSeq" id="WP_008789750.1">
    <property type="nucleotide sequence ID" value="NZ_CATZHE010000023.1"/>
</dbReference>
<keyword evidence="10" id="KW-1185">Reference proteome</keyword>
<keyword evidence="1" id="KW-0813">Transport</keyword>
<name>E7GD20_9FIRM</name>
<evidence type="ECO:0000256" key="3">
    <source>
        <dbReference type="ARBA" id="ARBA00022597"/>
    </source>
</evidence>
<evidence type="ECO:0000259" key="8">
    <source>
        <dbReference type="PROSITE" id="PS51100"/>
    </source>
</evidence>
<evidence type="ECO:0000313" key="10">
    <source>
        <dbReference type="Proteomes" id="UP000003157"/>
    </source>
</evidence>
<comment type="caution">
    <text evidence="9">The sequence shown here is derived from an EMBL/GenBank/DDBJ whole genome shotgun (WGS) entry which is preliminary data.</text>
</comment>
<protein>
    <submittedName>
        <fullName evidence="9">PTS system cellobiose-specific phosphotransferase enzyme IIB component</fullName>
    </submittedName>
</protein>
<keyword evidence="3" id="KW-0762">Sugar transport</keyword>
<dbReference type="GO" id="GO:0008982">
    <property type="term" value="F:protein-N(PI)-phosphohistidine-sugar phosphotransferase activity"/>
    <property type="evidence" value="ECO:0007669"/>
    <property type="project" value="InterPro"/>
</dbReference>
<dbReference type="CDD" id="cd05564">
    <property type="entry name" value="PTS_IIB_chitobiose_lichenan"/>
    <property type="match status" value="1"/>
</dbReference>
<evidence type="ECO:0000256" key="4">
    <source>
        <dbReference type="ARBA" id="ARBA00022679"/>
    </source>
</evidence>
<dbReference type="InterPro" id="IPR003501">
    <property type="entry name" value="PTS_EIIB_2/3"/>
</dbReference>
<dbReference type="PANTHER" id="PTHR34581:SF2">
    <property type="entry name" value="PTS SYSTEM N,N'-DIACETYLCHITOBIOSE-SPECIFIC EIIB COMPONENT"/>
    <property type="match status" value="1"/>
</dbReference>
<keyword evidence="4 9" id="KW-0808">Transferase</keyword>
<evidence type="ECO:0000256" key="6">
    <source>
        <dbReference type="ARBA" id="ARBA00022777"/>
    </source>
</evidence>
<dbReference type="InterPro" id="IPR036095">
    <property type="entry name" value="PTS_EIIB-like_sf"/>
</dbReference>
<dbReference type="Gene3D" id="3.40.50.2300">
    <property type="match status" value="1"/>
</dbReference>
<sequence length="104" mass="11282">MEEMINIMLCCASGMSTSLLVEKMKKAASQDGIKVDIWAVGANEIRENADKADVILLGPQVRYAQKKIESEAPGVPVANIGMREYGMMNGAAVLKQALDLIEKK</sequence>
<keyword evidence="6" id="KW-0418">Kinase</keyword>
<feature type="modified residue" description="Phosphocysteine; by EIIA" evidence="7">
    <location>
        <position position="11"/>
    </location>
</feature>
<evidence type="ECO:0000256" key="5">
    <source>
        <dbReference type="ARBA" id="ARBA00022683"/>
    </source>
</evidence>
<dbReference type="PANTHER" id="PTHR34581">
    <property type="entry name" value="PTS SYSTEM N,N'-DIACETYLCHITOBIOSE-SPECIFIC EIIB COMPONENT"/>
    <property type="match status" value="1"/>
</dbReference>
<proteinExistence type="predicted"/>
<dbReference type="eggNOG" id="COG1440">
    <property type="taxonomic scope" value="Bacteria"/>
</dbReference>
<dbReference type="GO" id="GO:0009401">
    <property type="term" value="P:phosphoenolpyruvate-dependent sugar phosphotransferase system"/>
    <property type="evidence" value="ECO:0007669"/>
    <property type="project" value="UniProtKB-KW"/>
</dbReference>
<keyword evidence="2" id="KW-0597">Phosphoprotein</keyword>
<evidence type="ECO:0000256" key="1">
    <source>
        <dbReference type="ARBA" id="ARBA00022448"/>
    </source>
</evidence>
<gene>
    <name evidence="9" type="ORF">HMPREF9488_02663</name>
</gene>
<keyword evidence="5" id="KW-0598">Phosphotransferase system</keyword>
<organism evidence="9 10">
    <name type="scientific">Coprobacillus cateniformis</name>
    <dbReference type="NCBI Taxonomy" id="100884"/>
    <lineage>
        <taxon>Bacteria</taxon>
        <taxon>Bacillati</taxon>
        <taxon>Bacillota</taxon>
        <taxon>Erysipelotrichia</taxon>
        <taxon>Erysipelotrichales</taxon>
        <taxon>Coprobacillaceae</taxon>
        <taxon>Coprobacillus</taxon>
    </lineage>
</organism>
<dbReference type="STRING" id="100884.GCA_000269565_00316"/>
<dbReference type="Proteomes" id="UP000003157">
    <property type="component" value="Unassembled WGS sequence"/>
</dbReference>
<evidence type="ECO:0000256" key="2">
    <source>
        <dbReference type="ARBA" id="ARBA00022553"/>
    </source>
</evidence>
<feature type="domain" description="PTS EIIB type-3" evidence="8">
    <location>
        <begin position="4"/>
        <end position="104"/>
    </location>
</feature>
<dbReference type="HOGENOM" id="CLU_147323_2_1_9"/>
<dbReference type="OrthoDB" id="2186177at2"/>
<dbReference type="InterPro" id="IPR051819">
    <property type="entry name" value="PTS_sugar-specific_EIIB"/>
</dbReference>
<evidence type="ECO:0000313" key="9">
    <source>
        <dbReference type="EMBL" id="EFW04379.1"/>
    </source>
</evidence>
<dbReference type="SUPFAM" id="SSF52794">
    <property type="entry name" value="PTS system IIB component-like"/>
    <property type="match status" value="1"/>
</dbReference>
<dbReference type="AlphaFoldDB" id="E7GD20"/>
<dbReference type="Pfam" id="PF02302">
    <property type="entry name" value="PTS_IIB"/>
    <property type="match status" value="1"/>
</dbReference>